<reference evidence="1" key="1">
    <citation type="journal article" date="2014" name="Front. Microbiol.">
        <title>High frequency of phylogenetically diverse reductive dehalogenase-homologous genes in deep subseafloor sedimentary metagenomes.</title>
        <authorList>
            <person name="Kawai M."/>
            <person name="Futagami T."/>
            <person name="Toyoda A."/>
            <person name="Takaki Y."/>
            <person name="Nishi S."/>
            <person name="Hori S."/>
            <person name="Arai W."/>
            <person name="Tsubouchi T."/>
            <person name="Morono Y."/>
            <person name="Uchiyama I."/>
            <person name="Ito T."/>
            <person name="Fujiyama A."/>
            <person name="Inagaki F."/>
            <person name="Takami H."/>
        </authorList>
    </citation>
    <scope>NUCLEOTIDE SEQUENCE</scope>
    <source>
        <strain evidence="1">Expedition CK06-06</strain>
    </source>
</reference>
<proteinExistence type="predicted"/>
<accession>X0UUM9</accession>
<dbReference type="AlphaFoldDB" id="X0UUM9"/>
<feature type="non-terminal residue" evidence="1">
    <location>
        <position position="74"/>
    </location>
</feature>
<evidence type="ECO:0000313" key="1">
    <source>
        <dbReference type="EMBL" id="GAG09559.1"/>
    </source>
</evidence>
<evidence type="ECO:0008006" key="2">
    <source>
        <dbReference type="Google" id="ProtNLM"/>
    </source>
</evidence>
<gene>
    <name evidence="1" type="ORF">S01H1_40882</name>
</gene>
<comment type="caution">
    <text evidence="1">The sequence shown here is derived from an EMBL/GenBank/DDBJ whole genome shotgun (WGS) entry which is preliminary data.</text>
</comment>
<name>X0UUM9_9ZZZZ</name>
<protein>
    <recommendedName>
        <fullName evidence="2">Homeobox domain-containing protein</fullName>
    </recommendedName>
</protein>
<sequence length="74" mass="8579">MISPEEEKILEPYLAECKASEITIRQMERISNETGICLRKVEWFAVNKEIAPQRYLRNLGTFSYAGQLKLLEST</sequence>
<dbReference type="EMBL" id="BARS01025905">
    <property type="protein sequence ID" value="GAG09559.1"/>
    <property type="molecule type" value="Genomic_DNA"/>
</dbReference>
<organism evidence="1">
    <name type="scientific">marine sediment metagenome</name>
    <dbReference type="NCBI Taxonomy" id="412755"/>
    <lineage>
        <taxon>unclassified sequences</taxon>
        <taxon>metagenomes</taxon>
        <taxon>ecological metagenomes</taxon>
    </lineage>
</organism>